<feature type="compositionally biased region" description="Low complexity" evidence="1">
    <location>
        <begin position="7"/>
        <end position="27"/>
    </location>
</feature>
<comment type="caution">
    <text evidence="2">The sequence shown here is derived from an EMBL/GenBank/DDBJ whole genome shotgun (WGS) entry which is preliminary data.</text>
</comment>
<feature type="compositionally biased region" description="Polar residues" evidence="1">
    <location>
        <begin position="111"/>
        <end position="122"/>
    </location>
</feature>
<organism evidence="2 3">
    <name type="scientific">Collybiopsis confluens</name>
    <dbReference type="NCBI Taxonomy" id="2823264"/>
    <lineage>
        <taxon>Eukaryota</taxon>
        <taxon>Fungi</taxon>
        <taxon>Dikarya</taxon>
        <taxon>Basidiomycota</taxon>
        <taxon>Agaricomycotina</taxon>
        <taxon>Agaricomycetes</taxon>
        <taxon>Agaricomycetidae</taxon>
        <taxon>Agaricales</taxon>
        <taxon>Marasmiineae</taxon>
        <taxon>Omphalotaceae</taxon>
        <taxon>Collybiopsis</taxon>
    </lineage>
</organism>
<sequence length="520" mass="56648">MNASCHSPRNSVKSRPRSSSASSYSVPQTPLDAYSELKAGALGPDFALVKSRTCSNEEEDKTRCTAPLPSWLSETFSTLTKNHPLRLLLPSHKRNDDQNEDLQDRFAFSPPGTTLATSSLRSPITFRTRSNASQISLAPGHSSSSLHFQPYTTPGPAASIRSPTPPKSWISLAPATPDFHRHPNESNSTNNSFDSTSYAAFHYAPATLSPPPTNYRRTQPVDRPDNRAATPLVLVPDTDHAFASHSNLYTNPFANAATGPPESSEFTRLPKISCAVDVISNGPWDNIEAFSAPGPTYPPSRPANLDPPVKELSIELEPDYETLDFQWAPFNRKSTQYPAISLFSQDLLAWTVYHPRSKSTNSTSELPLATSSDRPESLQAVGKSKHELHITSLEPSFDRLSSLDACQFNPLSRTSSNIPSEKSSVRGGVHSSRLKLVSQSAGRLMSPTDSTKLDDSSLPPSSSGYVTNPEARDINVLKARSDLLSALDRIAPSPDSSKRKRVFSNQGQRSAPAPALNRFP</sequence>
<keyword evidence="3" id="KW-1185">Reference proteome</keyword>
<feature type="region of interest" description="Disordered" evidence="1">
    <location>
        <begin position="1"/>
        <end position="28"/>
    </location>
</feature>
<dbReference type="OrthoDB" id="3033167at2759"/>
<feature type="region of interest" description="Disordered" evidence="1">
    <location>
        <begin position="135"/>
        <end position="193"/>
    </location>
</feature>
<dbReference type="AlphaFoldDB" id="A0A8H5I1L9"/>
<feature type="region of interest" description="Disordered" evidence="1">
    <location>
        <begin position="357"/>
        <end position="383"/>
    </location>
</feature>
<feature type="compositionally biased region" description="Polar residues" evidence="1">
    <location>
        <begin position="135"/>
        <end position="152"/>
    </location>
</feature>
<dbReference type="EMBL" id="JAACJN010000002">
    <property type="protein sequence ID" value="KAF5393356.1"/>
    <property type="molecule type" value="Genomic_DNA"/>
</dbReference>
<evidence type="ECO:0000313" key="3">
    <source>
        <dbReference type="Proteomes" id="UP000518752"/>
    </source>
</evidence>
<feature type="compositionally biased region" description="Polar residues" evidence="1">
    <location>
        <begin position="411"/>
        <end position="422"/>
    </location>
</feature>
<feature type="compositionally biased region" description="Low complexity" evidence="1">
    <location>
        <begin position="446"/>
        <end position="463"/>
    </location>
</feature>
<evidence type="ECO:0000256" key="1">
    <source>
        <dbReference type="SAM" id="MobiDB-lite"/>
    </source>
</evidence>
<feature type="region of interest" description="Disordered" evidence="1">
    <location>
        <begin position="411"/>
        <end position="469"/>
    </location>
</feature>
<protein>
    <submittedName>
        <fullName evidence="2">Uncharacterized protein</fullName>
    </submittedName>
</protein>
<name>A0A8H5I1L9_9AGAR</name>
<evidence type="ECO:0000313" key="2">
    <source>
        <dbReference type="EMBL" id="KAF5393356.1"/>
    </source>
</evidence>
<reference evidence="2 3" key="1">
    <citation type="journal article" date="2020" name="ISME J.">
        <title>Uncovering the hidden diversity of litter-decomposition mechanisms in mushroom-forming fungi.</title>
        <authorList>
            <person name="Floudas D."/>
            <person name="Bentzer J."/>
            <person name="Ahren D."/>
            <person name="Johansson T."/>
            <person name="Persson P."/>
            <person name="Tunlid A."/>
        </authorList>
    </citation>
    <scope>NUCLEOTIDE SEQUENCE [LARGE SCALE GENOMIC DNA]</scope>
    <source>
        <strain evidence="2 3">CBS 406.79</strain>
    </source>
</reference>
<proteinExistence type="predicted"/>
<feature type="compositionally biased region" description="Polar residues" evidence="1">
    <location>
        <begin position="358"/>
        <end position="372"/>
    </location>
</feature>
<feature type="region of interest" description="Disordered" evidence="1">
    <location>
        <begin position="91"/>
        <end position="122"/>
    </location>
</feature>
<dbReference type="Proteomes" id="UP000518752">
    <property type="component" value="Unassembled WGS sequence"/>
</dbReference>
<gene>
    <name evidence="2" type="ORF">D9757_000548</name>
</gene>
<feature type="region of interest" description="Disordered" evidence="1">
    <location>
        <begin position="488"/>
        <end position="520"/>
    </location>
</feature>
<accession>A0A8H5I1L9</accession>